<dbReference type="SUPFAM" id="SSF103647">
    <property type="entry name" value="TSP type-3 repeat"/>
    <property type="match status" value="1"/>
</dbReference>
<dbReference type="AlphaFoldDB" id="A0A3E0KW42"/>
<dbReference type="Gene3D" id="3.90.70.10">
    <property type="entry name" value="Cysteine proteinases"/>
    <property type="match status" value="1"/>
</dbReference>
<gene>
    <name evidence="1" type="ORF">DWQ54_24345</name>
</gene>
<dbReference type="EMBL" id="QQWC01000009">
    <property type="protein sequence ID" value="REJ38873.1"/>
    <property type="molecule type" value="Genomic_DNA"/>
</dbReference>
<proteinExistence type="predicted"/>
<accession>A0A3E0KW42</accession>
<evidence type="ECO:0000313" key="2">
    <source>
        <dbReference type="Proteomes" id="UP000256873"/>
    </source>
</evidence>
<protein>
    <recommendedName>
        <fullName evidence="3">Peptidase C39-like domain-containing protein</fullName>
    </recommendedName>
</protein>
<dbReference type="Proteomes" id="UP000256873">
    <property type="component" value="Unassembled WGS sequence"/>
</dbReference>
<reference evidence="1 2" key="1">
    <citation type="submission" date="2017-10" db="EMBL/GenBank/DDBJ databases">
        <title>A large-scale comparative metagenomic study reveals the eutrophication-driven functional interactions in six Microcystis-epibionts communities.</title>
        <authorList>
            <person name="Li Q."/>
            <person name="Lin F."/>
        </authorList>
    </citation>
    <scope>NUCLEOTIDE SEQUENCE [LARGE SCALE GENOMIC DNA]</scope>
    <source>
        <strain evidence="1">TF09</strain>
    </source>
</reference>
<dbReference type="GO" id="GO:0005509">
    <property type="term" value="F:calcium ion binding"/>
    <property type="evidence" value="ECO:0007669"/>
    <property type="project" value="InterPro"/>
</dbReference>
<evidence type="ECO:0008006" key="3">
    <source>
        <dbReference type="Google" id="ProtNLM"/>
    </source>
</evidence>
<evidence type="ECO:0000313" key="1">
    <source>
        <dbReference type="EMBL" id="REJ38873.1"/>
    </source>
</evidence>
<dbReference type="InterPro" id="IPR028974">
    <property type="entry name" value="TSP_type-3_rpt"/>
</dbReference>
<sequence length="333" mass="35988">MIDTNHANFDLNDDGTYETFGQGYDTDGDGIADTWTMQSDLDGDGIADQTSVIHGIDTDGDGIPDTWEIQSDLDNDGILDEQAYFRDTDGDGVPDTAYDAQNVGYNDDNIIGDPTDDMEHWHQQTYQDTCAVVSQEFILDELTGIDFDENELRQQAIDNGWYTPGGGTPLECTGNLLEAHGIPVDKGYGCSLEDIANKLDQGEKVIVGVDADEICNPTGLDEDDLIANAYGMPGQGANHAVQVIGIDTSDPNNPLVILNDPGRENGQGLMVPANEFLNAWEDSNNFMVATATNGTTNIGETTALGLDQQSLSGYYNADGTYHYNSYNIDLAPN</sequence>
<name>A0A3E0KW42_9CHRO</name>
<organism evidence="1 2">
    <name type="scientific">Microcystis flos-aquae TF09</name>
    <dbReference type="NCBI Taxonomy" id="2060473"/>
    <lineage>
        <taxon>Bacteria</taxon>
        <taxon>Bacillati</taxon>
        <taxon>Cyanobacteriota</taxon>
        <taxon>Cyanophyceae</taxon>
        <taxon>Oscillatoriophycideae</taxon>
        <taxon>Chroococcales</taxon>
        <taxon>Microcystaceae</taxon>
        <taxon>Microcystis</taxon>
    </lineage>
</organism>
<comment type="caution">
    <text evidence="1">The sequence shown here is derived from an EMBL/GenBank/DDBJ whole genome shotgun (WGS) entry which is preliminary data.</text>
</comment>